<organism evidence="2 3">
    <name type="scientific">Lactobacillus crispatus</name>
    <dbReference type="NCBI Taxonomy" id="47770"/>
    <lineage>
        <taxon>Bacteria</taxon>
        <taxon>Bacillati</taxon>
        <taxon>Bacillota</taxon>
        <taxon>Bacilli</taxon>
        <taxon>Lactobacillales</taxon>
        <taxon>Lactobacillaceae</taxon>
        <taxon>Lactobacillus</taxon>
    </lineage>
</organism>
<protein>
    <submittedName>
        <fullName evidence="2">Uncharacterized protein</fullName>
    </submittedName>
</protein>
<gene>
    <name evidence="2" type="ORF">CYJ79_08660</name>
</gene>
<feature type="transmembrane region" description="Helical" evidence="1">
    <location>
        <begin position="14"/>
        <end position="36"/>
    </location>
</feature>
<evidence type="ECO:0000313" key="2">
    <source>
        <dbReference type="EMBL" id="PLT10778.1"/>
    </source>
</evidence>
<keyword evidence="1" id="KW-1133">Transmembrane helix</keyword>
<evidence type="ECO:0000256" key="1">
    <source>
        <dbReference type="SAM" id="Phobius"/>
    </source>
</evidence>
<keyword evidence="1" id="KW-0472">Membrane</keyword>
<comment type="caution">
    <text evidence="2">The sequence shown here is derived from an EMBL/GenBank/DDBJ whole genome shotgun (WGS) entry which is preliminary data.</text>
</comment>
<accession>A0A2N5KX19</accession>
<feature type="transmembrane region" description="Helical" evidence="1">
    <location>
        <begin position="43"/>
        <end position="62"/>
    </location>
</feature>
<name>A0A2N5KX19_9LACO</name>
<dbReference type="AlphaFoldDB" id="A0A2N5KX19"/>
<dbReference type="EMBL" id="PKIW01000045">
    <property type="protein sequence ID" value="PLT10778.1"/>
    <property type="molecule type" value="Genomic_DNA"/>
</dbReference>
<evidence type="ECO:0000313" key="3">
    <source>
        <dbReference type="Proteomes" id="UP000235119"/>
    </source>
</evidence>
<proteinExistence type="predicted"/>
<dbReference type="Proteomes" id="UP000235119">
    <property type="component" value="Unassembled WGS sequence"/>
</dbReference>
<reference evidence="2 3" key="1">
    <citation type="submission" date="2017-12" db="EMBL/GenBank/DDBJ databases">
        <title>Phylogenetic diversity of female urinary microbiome.</title>
        <authorList>
            <person name="Thomas-White K."/>
            <person name="Wolfe A.J."/>
        </authorList>
    </citation>
    <scope>NUCLEOTIDE SEQUENCE [LARGE SCALE GENOMIC DNA]</scope>
    <source>
        <strain evidence="2 3">UMB0085</strain>
    </source>
</reference>
<keyword evidence="1" id="KW-0812">Transmembrane</keyword>
<sequence>MAINKVFGKSNNHIILKLILINMLTDLMIILVLALIQTNSLIICIYMIPYLIVEFLVIMLLAHHAQKDLLLTLNHGN</sequence>